<organism evidence="1 2">
    <name type="scientific">Flavobacterium bernardetii</name>
    <dbReference type="NCBI Taxonomy" id="2813823"/>
    <lineage>
        <taxon>Bacteria</taxon>
        <taxon>Pseudomonadati</taxon>
        <taxon>Bacteroidota</taxon>
        <taxon>Flavobacteriia</taxon>
        <taxon>Flavobacteriales</taxon>
        <taxon>Flavobacteriaceae</taxon>
        <taxon>Flavobacterium</taxon>
    </lineage>
</organism>
<reference evidence="1 2" key="1">
    <citation type="submission" date="2020-08" db="EMBL/GenBank/DDBJ databases">
        <title>Description of novel Flavobacterium F-408 isolate.</title>
        <authorList>
            <person name="Saticioglu I.B."/>
            <person name="Duman M."/>
            <person name="Altun S."/>
        </authorList>
    </citation>
    <scope>NUCLEOTIDE SEQUENCE [LARGE SCALE GENOMIC DNA]</scope>
    <source>
        <strain evidence="1 2">F-408</strain>
    </source>
</reference>
<name>A0ABR7J272_9FLAO</name>
<dbReference type="EMBL" id="JACRUN010000012">
    <property type="protein sequence ID" value="MBC5836181.1"/>
    <property type="molecule type" value="Genomic_DNA"/>
</dbReference>
<evidence type="ECO:0008006" key="3">
    <source>
        <dbReference type="Google" id="ProtNLM"/>
    </source>
</evidence>
<gene>
    <name evidence="1" type="ORF">H8R27_14920</name>
</gene>
<dbReference type="SUPFAM" id="SSF52058">
    <property type="entry name" value="L domain-like"/>
    <property type="match status" value="1"/>
</dbReference>
<evidence type="ECO:0000313" key="1">
    <source>
        <dbReference type="EMBL" id="MBC5836181.1"/>
    </source>
</evidence>
<evidence type="ECO:0000313" key="2">
    <source>
        <dbReference type="Proteomes" id="UP000605990"/>
    </source>
</evidence>
<dbReference type="RefSeq" id="WP_166131566.1">
    <property type="nucleotide sequence ID" value="NZ_JAANOQ010000012.1"/>
</dbReference>
<proteinExistence type="predicted"/>
<sequence>MRPQNRITNPEKIERLLIDKDLKDGKIVIVQFSEKLYSDKILNDLNEICLEYDDNFSVRFYGHYQDSFDCKTLLKLPNIKSLWLDSLLKAENLELISDLKKLKRLSLGVFELKETEIFQAKNLQNLKELIIGETKTKALNLKYLENYKDLNHLIICGHTKNIDAVGELSELEFLSLNSIKKVPINFINKLKNLKTLKFILGSRDNLDEIEENKIENLEIIWVRGFNDLYCITNFPKLKSLRIEDEIQLPKIHFANIFPDLTNLKIINCKILETIKGLENLPKLNSLVVYQTKVDFDNFMLQELPKELKHLGFYTTKSKVDKKIKKALENKGYICR</sequence>
<comment type="caution">
    <text evidence="1">The sequence shown here is derived from an EMBL/GenBank/DDBJ whole genome shotgun (WGS) entry which is preliminary data.</text>
</comment>
<dbReference type="InterPro" id="IPR032675">
    <property type="entry name" value="LRR_dom_sf"/>
</dbReference>
<keyword evidence="2" id="KW-1185">Reference proteome</keyword>
<accession>A0ABR7J272</accession>
<dbReference type="Proteomes" id="UP000605990">
    <property type="component" value="Unassembled WGS sequence"/>
</dbReference>
<dbReference type="Gene3D" id="3.80.10.10">
    <property type="entry name" value="Ribonuclease Inhibitor"/>
    <property type="match status" value="2"/>
</dbReference>
<protein>
    <recommendedName>
        <fullName evidence="3">Leucine-rich repeat domain-containing protein</fullName>
    </recommendedName>
</protein>